<gene>
    <name evidence="3" type="ordered locus">Spica_1793</name>
</gene>
<keyword evidence="1" id="KW-0460">Magnesium</keyword>
<dbReference type="InterPro" id="IPR002716">
    <property type="entry name" value="PIN_dom"/>
</dbReference>
<feature type="domain" description="PIN" evidence="2">
    <location>
        <begin position="3"/>
        <end position="123"/>
    </location>
</feature>
<dbReference type="InterPro" id="IPR051619">
    <property type="entry name" value="TypeII_TA_RNase_PINc/VapC"/>
</dbReference>
<dbReference type="EMBL" id="CP002868">
    <property type="protein sequence ID" value="AEJ19935.1"/>
    <property type="molecule type" value="Genomic_DNA"/>
</dbReference>
<evidence type="ECO:0000313" key="3">
    <source>
        <dbReference type="EMBL" id="AEJ19935.1"/>
    </source>
</evidence>
<dbReference type="Gene3D" id="3.40.50.1010">
    <property type="entry name" value="5'-nuclease"/>
    <property type="match status" value="1"/>
</dbReference>
<keyword evidence="4" id="KW-1185">Reference proteome</keyword>
<dbReference type="HOGENOM" id="CLU_121774_3_0_12"/>
<dbReference type="InterPro" id="IPR029060">
    <property type="entry name" value="PIN-like_dom_sf"/>
</dbReference>
<dbReference type="RefSeq" id="WP_013969226.1">
    <property type="nucleotide sequence ID" value="NC_015732.1"/>
</dbReference>
<dbReference type="OrthoDB" id="360814at2"/>
<sequence length="132" mass="15535">MTIVLDVSAAIQIVLQKEKKDYFESYYRKASWVIAPELYISEITNVLWKYYKSKILTHEECLQCIDDGLELIDDFFTAKDMWKEVLGESIKNDHSAYDMFYAILARRNDSTLVSNDKELLRISEEMKIENFG</sequence>
<dbReference type="CDD" id="cd09873">
    <property type="entry name" value="PIN_Pae0151-like"/>
    <property type="match status" value="1"/>
</dbReference>
<dbReference type="PANTHER" id="PTHR35901">
    <property type="entry name" value="RIBONUCLEASE VAPC3"/>
    <property type="match status" value="1"/>
</dbReference>
<name>F8F327_GRAC1</name>
<dbReference type="STRING" id="744872.Spica_1793"/>
<reference evidence="4" key="1">
    <citation type="journal article" date="2013" name="Stand. Genomic Sci.">
        <title>Genome sequence of the thermophilic fresh-water bacterium Spirochaeta caldaria type strain (H1(T)), reclassification of Spirochaeta caldaria, Spirochaeta stenostrepta, and Spirochaeta zuelzerae in the genus Treponema as Treponema caldaria comb. nov., Treponema stenostrepta comb. nov., and Treponema zuelzerae comb. nov., and emendation of the genus Treponema.</title>
        <authorList>
            <person name="Abt B."/>
            <person name="Goker M."/>
            <person name="Scheuner C."/>
            <person name="Han C."/>
            <person name="Lu M."/>
            <person name="Misra M."/>
            <person name="Lapidus A."/>
            <person name="Nolan M."/>
            <person name="Lucas S."/>
            <person name="Hammon N."/>
            <person name="Deshpande S."/>
            <person name="Cheng J.F."/>
            <person name="Tapia R."/>
            <person name="Goodwin L.A."/>
            <person name="Pitluck S."/>
            <person name="Liolios K."/>
            <person name="Pagani I."/>
            <person name="Ivanova N."/>
            <person name="Mavromatis K."/>
            <person name="Mikhailova N."/>
            <person name="Huntemann M."/>
            <person name="Pati A."/>
            <person name="Chen A."/>
            <person name="Palaniappan K."/>
            <person name="Land M."/>
            <person name="Hauser L."/>
            <person name="Jeffries C.D."/>
            <person name="Rohde M."/>
            <person name="Spring S."/>
            <person name="Gronow S."/>
            <person name="Detter J.C."/>
            <person name="Bristow J."/>
            <person name="Eisen J.A."/>
            <person name="Markowitz V."/>
            <person name="Hugenholtz P."/>
            <person name="Kyrpides N.C."/>
            <person name="Woyke T."/>
            <person name="Klenk H.P."/>
        </authorList>
    </citation>
    <scope>NUCLEOTIDE SEQUENCE</scope>
    <source>
        <strain evidence="4">ATCC 51460 / DSM 7334 / H1</strain>
    </source>
</reference>
<dbReference type="Proteomes" id="UP000000503">
    <property type="component" value="Chromosome"/>
</dbReference>
<dbReference type="AlphaFoldDB" id="F8F327"/>
<dbReference type="KEGG" id="scd:Spica_1793"/>
<dbReference type="PANTHER" id="PTHR35901:SF1">
    <property type="entry name" value="EXONUCLEASE VAPC9"/>
    <property type="match status" value="1"/>
</dbReference>
<evidence type="ECO:0000256" key="1">
    <source>
        <dbReference type="ARBA" id="ARBA00022842"/>
    </source>
</evidence>
<accession>F8F327</accession>
<organism evidence="3 4">
    <name type="scientific">Gracilinema caldarium (strain ATCC 51460 / DSM 7334 / H1)</name>
    <name type="common">Treponema caldarium</name>
    <dbReference type="NCBI Taxonomy" id="744872"/>
    <lineage>
        <taxon>Bacteria</taxon>
        <taxon>Pseudomonadati</taxon>
        <taxon>Spirochaetota</taxon>
        <taxon>Spirochaetia</taxon>
        <taxon>Spirochaetales</taxon>
        <taxon>Breznakiellaceae</taxon>
        <taxon>Gracilinema</taxon>
    </lineage>
</organism>
<evidence type="ECO:0000313" key="4">
    <source>
        <dbReference type="Proteomes" id="UP000000503"/>
    </source>
</evidence>
<dbReference type="SUPFAM" id="SSF88723">
    <property type="entry name" value="PIN domain-like"/>
    <property type="match status" value="1"/>
</dbReference>
<dbReference type="Pfam" id="PF01850">
    <property type="entry name" value="PIN"/>
    <property type="match status" value="1"/>
</dbReference>
<dbReference type="eggNOG" id="COG4113">
    <property type="taxonomic scope" value="Bacteria"/>
</dbReference>
<evidence type="ECO:0000259" key="2">
    <source>
        <dbReference type="Pfam" id="PF01850"/>
    </source>
</evidence>
<dbReference type="InterPro" id="IPR044153">
    <property type="entry name" value="PIN_Pae0151-like"/>
</dbReference>
<protein>
    <submittedName>
        <fullName evidence="3">PilT protein domain protein</fullName>
    </submittedName>
</protein>
<proteinExistence type="predicted"/>